<dbReference type="PROSITE" id="PS51257">
    <property type="entry name" value="PROKAR_LIPOPROTEIN"/>
    <property type="match status" value="1"/>
</dbReference>
<keyword evidence="1" id="KW-0732">Signal</keyword>
<proteinExistence type="predicted"/>
<protein>
    <recommendedName>
        <fullName evidence="6">Lipoprotein</fullName>
    </recommendedName>
</protein>
<evidence type="ECO:0000313" key="5">
    <source>
        <dbReference type="Proteomes" id="UP000293172"/>
    </source>
</evidence>
<feature type="signal peptide" evidence="1">
    <location>
        <begin position="1"/>
        <end position="26"/>
    </location>
</feature>
<dbReference type="AlphaFoldDB" id="A0A4Q9R0P6"/>
<organism evidence="2 5">
    <name type="scientific">Phytopseudomonas dryadis</name>
    <dbReference type="NCBI Taxonomy" id="2487520"/>
    <lineage>
        <taxon>Bacteria</taxon>
        <taxon>Pseudomonadati</taxon>
        <taxon>Pseudomonadota</taxon>
        <taxon>Gammaproteobacteria</taxon>
        <taxon>Pseudomonadales</taxon>
        <taxon>Pseudomonadaceae</taxon>
        <taxon>Phytopseudomonas</taxon>
    </lineage>
</organism>
<dbReference type="OrthoDB" id="7042084at2"/>
<dbReference type="RefSeq" id="WP_131175514.1">
    <property type="nucleotide sequence ID" value="NZ_QJUL01000015.1"/>
</dbReference>
<evidence type="ECO:0008006" key="6">
    <source>
        <dbReference type="Google" id="ProtNLM"/>
    </source>
</evidence>
<feature type="chain" id="PRO_5020898819" description="Lipoprotein" evidence="1">
    <location>
        <begin position="27"/>
        <end position="279"/>
    </location>
</feature>
<evidence type="ECO:0000313" key="3">
    <source>
        <dbReference type="EMBL" id="TBV03073.1"/>
    </source>
</evidence>
<gene>
    <name evidence="3" type="ORF">DNK34_17640</name>
    <name evidence="2" type="ORF">DNK44_12175</name>
</gene>
<dbReference type="Proteomes" id="UP000291334">
    <property type="component" value="Unassembled WGS sequence"/>
</dbReference>
<dbReference type="Proteomes" id="UP000293172">
    <property type="component" value="Unassembled WGS sequence"/>
</dbReference>
<evidence type="ECO:0000256" key="1">
    <source>
        <dbReference type="SAM" id="SignalP"/>
    </source>
</evidence>
<reference evidence="4 5" key="1">
    <citation type="submission" date="2018-06" db="EMBL/GenBank/DDBJ databases">
        <title>Three novel Pseudomonas species isolated from symptomatic oak.</title>
        <authorList>
            <person name="Bueno-Gonzalez V."/>
            <person name="Brady C."/>
        </authorList>
    </citation>
    <scope>NUCLEOTIDE SEQUENCE [LARGE SCALE GENOMIC DNA]</scope>
    <source>
        <strain evidence="3 4">P26B</strain>
        <strain evidence="2 5">P6B</strain>
    </source>
</reference>
<accession>A0A4Q9R0P6</accession>
<keyword evidence="4" id="KW-1185">Reference proteome</keyword>
<evidence type="ECO:0000313" key="4">
    <source>
        <dbReference type="Proteomes" id="UP000291334"/>
    </source>
</evidence>
<dbReference type="EMBL" id="QJUL01000015">
    <property type="protein sequence ID" value="TBU92513.1"/>
    <property type="molecule type" value="Genomic_DNA"/>
</dbReference>
<evidence type="ECO:0000313" key="2">
    <source>
        <dbReference type="EMBL" id="TBU92513.1"/>
    </source>
</evidence>
<sequence>MTSSPIRCATLAALFLLMLGCQSRQQAEPAPAAVAVAPSAQERFDASLANGELGEAEAQLEALRSSDGEASQLLHAQRRLAEAYLQEGQKALETGDLDKAATSLGHARTLMPKAPALTTGLDGAIGKAREAELSAVEQARQAGEQAQAARREQLRLLRQAAEAQAAATRNRDDDDAAVTASVPRARLIDPAAASSTISLPMLDTRDEAALFEQLDNAAADVVAFDCAVHIEVRSAQDLRRVTALLEARIAQRDPSFAARLSHALRPVQVPRLVLSPRGH</sequence>
<name>A0A4Q9R0P6_9GAMM</name>
<comment type="caution">
    <text evidence="2">The sequence shown here is derived from an EMBL/GenBank/DDBJ whole genome shotgun (WGS) entry which is preliminary data.</text>
</comment>
<dbReference type="EMBL" id="QJUM01000021">
    <property type="protein sequence ID" value="TBV03073.1"/>
    <property type="molecule type" value="Genomic_DNA"/>
</dbReference>